<dbReference type="PANTHER" id="PTHR46254">
    <property type="entry name" value="PROTEIN GVQW1-RELATED"/>
    <property type="match status" value="1"/>
</dbReference>
<keyword evidence="2" id="KW-1185">Reference proteome</keyword>
<reference evidence="1" key="3">
    <citation type="submission" date="2025-08" db="UniProtKB">
        <authorList>
            <consortium name="Ensembl"/>
        </authorList>
    </citation>
    <scope>IDENTIFICATION</scope>
    <source>
        <strain evidence="1">17573</strain>
    </source>
</reference>
<evidence type="ECO:0000313" key="2">
    <source>
        <dbReference type="Proteomes" id="UP000006718"/>
    </source>
</evidence>
<dbReference type="GeneTree" id="ENSGT00940000165497"/>
<reference evidence="1" key="4">
    <citation type="submission" date="2025-09" db="UniProtKB">
        <authorList>
            <consortium name="Ensembl"/>
        </authorList>
    </citation>
    <scope>IDENTIFICATION</scope>
    <source>
        <strain evidence="1">17573</strain>
    </source>
</reference>
<accession>A0A5F7ZIN7</accession>
<protein>
    <submittedName>
        <fullName evidence="1">Uncharacterized protein</fullName>
    </submittedName>
</protein>
<dbReference type="InParanoid" id="A0A5F7ZIN7"/>
<reference evidence="2" key="1">
    <citation type="journal article" date="2007" name="Science">
        <title>Evolutionary and biomedical insights from the rhesus macaque genome.</title>
        <authorList>
            <person name="Gibbs R.A."/>
            <person name="Rogers J."/>
            <person name="Katze M.G."/>
            <person name="Bumgarner R."/>
            <person name="Weinstock G.M."/>
            <person name="Mardis E.R."/>
            <person name="Remington K.A."/>
            <person name="Strausberg R.L."/>
            <person name="Venter J.C."/>
            <person name="Wilson R.K."/>
            <person name="Batzer M.A."/>
            <person name="Bustamante C.D."/>
            <person name="Eichler E.E."/>
            <person name="Hahn M.W."/>
            <person name="Hardison R.C."/>
            <person name="Makova K.D."/>
            <person name="Miller W."/>
            <person name="Milosavljevic A."/>
            <person name="Palermo R.E."/>
            <person name="Siepel A."/>
            <person name="Sikela J.M."/>
            <person name="Attaway T."/>
            <person name="Bell S."/>
            <person name="Bernard K.E."/>
            <person name="Buhay C.J."/>
            <person name="Chandrabose M.N."/>
            <person name="Dao M."/>
            <person name="Davis C."/>
            <person name="Delehaunty K.D."/>
            <person name="Ding Y."/>
            <person name="Dinh H.H."/>
            <person name="Dugan-Rocha S."/>
            <person name="Fulton L.A."/>
            <person name="Gabisi R.A."/>
            <person name="Garner T.T."/>
            <person name="Godfrey J."/>
            <person name="Hawes A.C."/>
            <person name="Hernandez J."/>
            <person name="Hines S."/>
            <person name="Holder M."/>
            <person name="Hume J."/>
            <person name="Jhangiani S.N."/>
            <person name="Joshi V."/>
            <person name="Khan Z.M."/>
            <person name="Kirkness E.F."/>
            <person name="Cree A."/>
            <person name="Fowler R.G."/>
            <person name="Lee S."/>
            <person name="Lewis L.R."/>
            <person name="Li Z."/>
            <person name="Liu Y.-S."/>
            <person name="Moore S.M."/>
            <person name="Muzny D."/>
            <person name="Nazareth L.V."/>
            <person name="Ngo D.N."/>
            <person name="Okwuonu G.O."/>
            <person name="Pai G."/>
            <person name="Parker D."/>
            <person name="Paul H.A."/>
            <person name="Pfannkoch C."/>
            <person name="Pohl C.S."/>
            <person name="Rogers Y.-H.C."/>
            <person name="Ruiz S.J."/>
            <person name="Sabo A."/>
            <person name="Santibanez J."/>
            <person name="Schneider B.W."/>
            <person name="Smith S.M."/>
            <person name="Sodergren E."/>
            <person name="Svatek A.F."/>
            <person name="Utterback T.R."/>
            <person name="Vattathil S."/>
            <person name="Warren W."/>
            <person name="White C.S."/>
            <person name="Chinwalla A.T."/>
            <person name="Feng Y."/>
            <person name="Halpern A.L."/>
            <person name="Hillier L.W."/>
            <person name="Huang X."/>
            <person name="Minx P."/>
            <person name="Nelson J.O."/>
            <person name="Pepin K.H."/>
            <person name="Qin X."/>
            <person name="Sutton G.G."/>
            <person name="Venter E."/>
            <person name="Walenz B.P."/>
            <person name="Wallis J.W."/>
            <person name="Worley K.C."/>
            <person name="Yang S.-P."/>
            <person name="Jones S.M."/>
            <person name="Marra M.A."/>
            <person name="Rocchi M."/>
            <person name="Schein J.E."/>
            <person name="Baertsch R."/>
            <person name="Clarke L."/>
            <person name="Csuros M."/>
            <person name="Glasscock J."/>
            <person name="Harris R.A."/>
            <person name="Havlak P."/>
            <person name="Jackson A.R."/>
            <person name="Jiang H."/>
            <person name="Liu Y."/>
            <person name="Messina D.N."/>
            <person name="Shen Y."/>
            <person name="Song H.X.-Z."/>
            <person name="Wylie T."/>
            <person name="Zhang L."/>
            <person name="Birney E."/>
            <person name="Han K."/>
            <person name="Konkel M.K."/>
            <person name="Lee J."/>
            <person name="Smit A.F.A."/>
            <person name="Ullmer B."/>
            <person name="Wang H."/>
            <person name="Xing J."/>
            <person name="Burhans R."/>
            <person name="Cheng Z."/>
            <person name="Karro J.E."/>
            <person name="Ma J."/>
            <person name="Raney B."/>
            <person name="She X."/>
            <person name="Cox M.J."/>
            <person name="Demuth J.P."/>
            <person name="Dumas L.J."/>
            <person name="Han S.-G."/>
            <person name="Hopkins J."/>
            <person name="Karimpour-Fard A."/>
            <person name="Kim Y.H."/>
            <person name="Pollack J.R."/>
            <person name="Vinar T."/>
            <person name="Addo-Quaye C."/>
            <person name="Degenhardt J."/>
            <person name="Denby A."/>
            <person name="Hubisz M.J."/>
            <person name="Indap A."/>
            <person name="Kosiol C."/>
            <person name="Lahn B.T."/>
            <person name="Lawson H.A."/>
            <person name="Marklein A."/>
            <person name="Nielsen R."/>
            <person name="Vallender E.J."/>
            <person name="Clark A.G."/>
            <person name="Ferguson B."/>
            <person name="Hernandez R.D."/>
            <person name="Hirani K."/>
            <person name="Kehrer-Sawatzki H."/>
            <person name="Kolb J."/>
            <person name="Patil S."/>
            <person name="Pu L.-L."/>
            <person name="Ren Y."/>
            <person name="Smith D.G."/>
            <person name="Wheeler D.A."/>
            <person name="Schenck I."/>
            <person name="Ball E.V."/>
            <person name="Chen R."/>
            <person name="Cooper D.N."/>
            <person name="Giardine B."/>
            <person name="Hsu F."/>
            <person name="Kent W.J."/>
            <person name="Lesk A."/>
            <person name="Nelson D.L."/>
            <person name="O'brien W.E."/>
            <person name="Pruefer K."/>
            <person name="Stenson P.D."/>
            <person name="Wallace J.C."/>
            <person name="Ke H."/>
            <person name="Liu X.-M."/>
            <person name="Wang P."/>
            <person name="Xiang A.P."/>
            <person name="Yang F."/>
            <person name="Barber G.P."/>
            <person name="Haussler D."/>
            <person name="Karolchik D."/>
            <person name="Kern A.D."/>
            <person name="Kuhn R.M."/>
            <person name="Smith K.E."/>
            <person name="Zwieg A.S."/>
        </authorList>
    </citation>
    <scope>NUCLEOTIDE SEQUENCE [LARGE SCALE GENOMIC DNA]</scope>
    <source>
        <strain evidence="2">17573</strain>
    </source>
</reference>
<proteinExistence type="predicted"/>
<dbReference type="OMA" id="DWPLWKL"/>
<sequence length="112" mass="13097">FFFFFETESRSVTQAGVQWRDLHSLQAPRLPGFTPFSCLSLPKSWDYRRPPPRLANFFVFSVETGFYRVHQDGLHLPTSRSARLSLPKCWDYRREPPRLGCLGFLSSITVRK</sequence>
<name>A0A5F7ZIN7_MACMU</name>
<reference evidence="1" key="2">
    <citation type="submission" date="2019-01" db="EMBL/GenBank/DDBJ databases">
        <authorList>
            <person name="Graves T."/>
            <person name="Eichler E.E."/>
            <person name="Wilson R.K."/>
        </authorList>
    </citation>
    <scope>NUCLEOTIDE SEQUENCE [LARGE SCALE GENOMIC DNA]</scope>
    <source>
        <strain evidence="1">17573</strain>
    </source>
</reference>
<dbReference type="AlphaFoldDB" id="A0A5F7ZIN7"/>
<dbReference type="PANTHER" id="PTHR46254:SF7">
    <property type="entry name" value="PI4-KINASE N-TERMINAL DOMAIN-CONTAINING PROTEIN"/>
    <property type="match status" value="1"/>
</dbReference>
<dbReference type="VEuPathDB" id="HostDB:ENSMMUG00000053010"/>
<evidence type="ECO:0000313" key="1">
    <source>
        <dbReference type="Ensembl" id="ENSMMUP00000065474.1"/>
    </source>
</evidence>
<dbReference type="Ensembl" id="ENSMMUT00000103365.1">
    <property type="protein sequence ID" value="ENSMMUP00000065474.1"/>
    <property type="gene ID" value="ENSMMUG00000053010.1"/>
</dbReference>
<dbReference type="Proteomes" id="UP000006718">
    <property type="component" value="Chromosome 3"/>
</dbReference>
<organism evidence="1 2">
    <name type="scientific">Macaca mulatta</name>
    <name type="common">Rhesus macaque</name>
    <dbReference type="NCBI Taxonomy" id="9544"/>
    <lineage>
        <taxon>Eukaryota</taxon>
        <taxon>Metazoa</taxon>
        <taxon>Chordata</taxon>
        <taxon>Craniata</taxon>
        <taxon>Vertebrata</taxon>
        <taxon>Euteleostomi</taxon>
        <taxon>Mammalia</taxon>
        <taxon>Eutheria</taxon>
        <taxon>Euarchontoglires</taxon>
        <taxon>Primates</taxon>
        <taxon>Haplorrhini</taxon>
        <taxon>Catarrhini</taxon>
        <taxon>Cercopithecidae</taxon>
        <taxon>Cercopithecinae</taxon>
        <taxon>Macaca</taxon>
    </lineage>
</organism>